<dbReference type="Gene3D" id="3.40.50.1820">
    <property type="entry name" value="alpha/beta hydrolase"/>
    <property type="match status" value="2"/>
</dbReference>
<evidence type="ECO:0000256" key="1">
    <source>
        <dbReference type="ARBA" id="ARBA00009993"/>
    </source>
</evidence>
<dbReference type="OrthoDB" id="408631at2759"/>
<organism evidence="7 8">
    <name type="scientific">Toxocara canis</name>
    <name type="common">Canine roundworm</name>
    <dbReference type="NCBI Taxonomy" id="6265"/>
    <lineage>
        <taxon>Eukaryota</taxon>
        <taxon>Metazoa</taxon>
        <taxon>Ecdysozoa</taxon>
        <taxon>Nematoda</taxon>
        <taxon>Chromadorea</taxon>
        <taxon>Rhabditida</taxon>
        <taxon>Spirurina</taxon>
        <taxon>Ascaridomorpha</taxon>
        <taxon>Ascaridoidea</taxon>
        <taxon>Toxocaridae</taxon>
        <taxon>Toxocara</taxon>
    </lineage>
</organism>
<dbReference type="InterPro" id="IPR016073">
    <property type="entry name" value="Skp1_comp_POZ"/>
</dbReference>
<dbReference type="InterPro" id="IPR050300">
    <property type="entry name" value="GDXG_lipolytic_enzyme"/>
</dbReference>
<gene>
    <name evidence="7" type="primary">Aadacl4</name>
    <name evidence="7" type="ORF">Tcan_18131</name>
</gene>
<comment type="caution">
    <text evidence="7">The sequence shown here is derived from an EMBL/GenBank/DDBJ whole genome shotgun (WGS) entry which is preliminary data.</text>
</comment>
<dbReference type="Pfam" id="PF03931">
    <property type="entry name" value="Skp1_POZ"/>
    <property type="match status" value="1"/>
</dbReference>
<dbReference type="InterPro" id="IPR011333">
    <property type="entry name" value="SKP1/BTB/POZ_sf"/>
</dbReference>
<evidence type="ECO:0000313" key="7">
    <source>
        <dbReference type="EMBL" id="KHN84059.1"/>
    </source>
</evidence>
<dbReference type="EMBL" id="JPKZ01001076">
    <property type="protein sequence ID" value="KHN84059.1"/>
    <property type="molecule type" value="Genomic_DNA"/>
</dbReference>
<feature type="domain" description="Alpha/beta hydrolase fold-3" evidence="6">
    <location>
        <begin position="265"/>
        <end position="440"/>
    </location>
</feature>
<protein>
    <submittedName>
        <fullName evidence="7">Arylacetamide deacetylase-like 4</fullName>
    </submittedName>
</protein>
<dbReference type="Pfam" id="PF01466">
    <property type="entry name" value="Skp1"/>
    <property type="match status" value="1"/>
</dbReference>
<dbReference type="InterPro" id="IPR013094">
    <property type="entry name" value="AB_hydrolase_3"/>
</dbReference>
<dbReference type="InterPro" id="IPR016072">
    <property type="entry name" value="Skp1_comp_dimer"/>
</dbReference>
<dbReference type="GO" id="GO:0006511">
    <property type="term" value="P:ubiquitin-dependent protein catabolic process"/>
    <property type="evidence" value="ECO:0007669"/>
    <property type="project" value="InterPro"/>
</dbReference>
<keyword evidence="3" id="KW-0472">Membrane</keyword>
<dbReference type="STRING" id="6265.A0A0B2VRV8"/>
<dbReference type="SMART" id="SM00512">
    <property type="entry name" value="Skp1"/>
    <property type="match status" value="1"/>
</dbReference>
<feature type="domain" description="Alpha/beta hydrolase fold-3" evidence="6">
    <location>
        <begin position="116"/>
        <end position="205"/>
    </location>
</feature>
<dbReference type="PANTHER" id="PTHR48081:SF8">
    <property type="entry name" value="ALPHA_BETA HYDROLASE FOLD-3 DOMAIN-CONTAINING PROTEIN-RELATED"/>
    <property type="match status" value="1"/>
</dbReference>
<keyword evidence="3" id="KW-1133">Transmembrane helix</keyword>
<dbReference type="SUPFAM" id="SSF81382">
    <property type="entry name" value="Skp1 dimerisation domain-like"/>
    <property type="match status" value="1"/>
</dbReference>
<evidence type="ECO:0000256" key="2">
    <source>
        <dbReference type="ARBA" id="ARBA00022801"/>
    </source>
</evidence>
<dbReference type="GO" id="GO:0016787">
    <property type="term" value="F:hydrolase activity"/>
    <property type="evidence" value="ECO:0007669"/>
    <property type="project" value="UniProtKB-KW"/>
</dbReference>
<sequence length="709" mass="79250">MKTVTKCVSILVALYAITLFSLYRPLPSDFTDNVLDRIVAYYAEAFLRVTFIYPTWLCDDVYSELKWTRWILESWVSVMNYFGTSSAGLHIETVYFGSVRVRVYKPLVSDRTLPAVVLLHGGGYVLATIDTYESMSRRIAGTAVAVVVSVDYRLAPEHAFPAGLDDAESVVVHLLTKAYATYGVDPTRVAIWGDSAGGGIAAATWLCDDVYSELKWTRWILESWVSVMNYFGTSSAGLHIETVYFGSVRVRVYKPLVSDRTLPAVVLLHGGGYVLATIDTYESMSRRIAGTAVAVVVSVDYRLAPEHAFPAGLDDAESVVVHLLTKAYATYGVDPTRVAIWGDSAGGGIAAAVTHRLRNRTDLPKLRAQVLIYPELQIGNFRTPSYEYYRRVLNGRAFVDPRAVTLYYLMYAGIDLKRHRELINIALENRHLSSAQRAVIDKFVSVDKLPPSFRVGYNVSVPTSDEEAVRLLSPFVLNPEFCPLMQPNLRALPPALVVTCQYDVLRDEGMLYARRLVEAGLVMEEDDENSVINLMSSDGHLVSVPKCVAIVSQTIAQLFEGVQHDGHSPIPLYEVDYHSLKKIVAWMIRHAQSPAPVDVEAKSTELRHDGKADCIRDWERAQFECEERNDLFRLMNAANYLDIRPLIKATATFVAEKLQTMTVDEARDYLNLVDDFTPEERERIRSETMWAEPMASGGTTRSGKCSGRT</sequence>
<dbReference type="Pfam" id="PF07859">
    <property type="entry name" value="Abhydrolase_3"/>
    <property type="match status" value="3"/>
</dbReference>
<evidence type="ECO:0000256" key="3">
    <source>
        <dbReference type="SAM" id="Phobius"/>
    </source>
</evidence>
<dbReference type="InterPro" id="IPR001232">
    <property type="entry name" value="SKP1-like"/>
</dbReference>
<feature type="domain" description="SKP1 component dimerisation" evidence="4">
    <location>
        <begin position="645"/>
        <end position="691"/>
    </location>
</feature>
<proteinExistence type="inferred from homology"/>
<evidence type="ECO:0000259" key="6">
    <source>
        <dbReference type="Pfam" id="PF07859"/>
    </source>
</evidence>
<feature type="domain" description="Alpha/beta hydrolase fold-3" evidence="6">
    <location>
        <begin position="478"/>
        <end position="523"/>
    </location>
</feature>
<keyword evidence="2" id="KW-0378">Hydrolase</keyword>
<feature type="domain" description="SKP1 component POZ" evidence="5">
    <location>
        <begin position="531"/>
        <end position="591"/>
    </location>
</feature>
<evidence type="ECO:0000259" key="4">
    <source>
        <dbReference type="Pfam" id="PF01466"/>
    </source>
</evidence>
<comment type="similarity">
    <text evidence="1">Belongs to the SKP1 family.</text>
</comment>
<dbReference type="InterPro" id="IPR036296">
    <property type="entry name" value="SKP1-like_dim_sf"/>
</dbReference>
<feature type="transmembrane region" description="Helical" evidence="3">
    <location>
        <begin position="7"/>
        <end position="26"/>
    </location>
</feature>
<keyword evidence="3" id="KW-0812">Transmembrane</keyword>
<dbReference type="PANTHER" id="PTHR48081">
    <property type="entry name" value="AB HYDROLASE SUPERFAMILY PROTEIN C4A8.06C"/>
    <property type="match status" value="1"/>
</dbReference>
<accession>A0A0B2VRV8</accession>
<name>A0A0B2VRV8_TOXCA</name>
<keyword evidence="8" id="KW-1185">Reference proteome</keyword>
<dbReference type="InterPro" id="IPR029058">
    <property type="entry name" value="AB_hydrolase_fold"/>
</dbReference>
<evidence type="ECO:0000259" key="5">
    <source>
        <dbReference type="Pfam" id="PF03931"/>
    </source>
</evidence>
<reference evidence="7 8" key="1">
    <citation type="submission" date="2014-11" db="EMBL/GenBank/DDBJ databases">
        <title>Genetic blueprint of the zoonotic pathogen Toxocara canis.</title>
        <authorList>
            <person name="Zhu X.-Q."/>
            <person name="Korhonen P.K."/>
            <person name="Cai H."/>
            <person name="Young N.D."/>
            <person name="Nejsum P."/>
            <person name="von Samson-Himmelstjerna G."/>
            <person name="Boag P.R."/>
            <person name="Tan P."/>
            <person name="Li Q."/>
            <person name="Min J."/>
            <person name="Yang Y."/>
            <person name="Wang X."/>
            <person name="Fang X."/>
            <person name="Hall R.S."/>
            <person name="Hofmann A."/>
            <person name="Sternberg P.W."/>
            <person name="Jex A.R."/>
            <person name="Gasser R.B."/>
        </authorList>
    </citation>
    <scope>NUCLEOTIDE SEQUENCE [LARGE SCALE GENOMIC DNA]</scope>
    <source>
        <strain evidence="7">PN_DK_2014</strain>
    </source>
</reference>
<dbReference type="Proteomes" id="UP000031036">
    <property type="component" value="Unassembled WGS sequence"/>
</dbReference>
<dbReference type="SUPFAM" id="SSF53474">
    <property type="entry name" value="alpha/beta-Hydrolases"/>
    <property type="match status" value="2"/>
</dbReference>
<dbReference type="AlphaFoldDB" id="A0A0B2VRV8"/>
<dbReference type="Gene3D" id="3.30.710.10">
    <property type="entry name" value="Potassium Channel Kv1.1, Chain A"/>
    <property type="match status" value="1"/>
</dbReference>
<evidence type="ECO:0000313" key="8">
    <source>
        <dbReference type="Proteomes" id="UP000031036"/>
    </source>
</evidence>